<gene>
    <name evidence="2" type="ORF">OU5_1625</name>
</gene>
<name>A0A024E715_9PSED</name>
<evidence type="ECO:0000313" key="3">
    <source>
        <dbReference type="Proteomes" id="UP000026913"/>
    </source>
</evidence>
<dbReference type="Proteomes" id="UP000026913">
    <property type="component" value="Chromosome"/>
</dbReference>
<protein>
    <recommendedName>
        <fullName evidence="1">Transposase IS66 central domain-containing protein</fullName>
    </recommendedName>
</protein>
<sequence>MLVSKFVGHLPLYRQSEIYAREGVDLERSTLADWKGKSSQLLTQLFNALERHVMSGFKVHADDTPIGVFCAGQWQNQNGSLVGMVPDDRPAS</sequence>
<reference evidence="2 3" key="1">
    <citation type="journal article" date="2012" name="J. Bacteriol.">
        <title>Genome sequence of cold-adapted Pseudomonas mandelii strain JR-1.</title>
        <authorList>
            <person name="Jang S.H."/>
            <person name="Kim J."/>
            <person name="Kim J."/>
            <person name="Hong S."/>
            <person name="Lee C."/>
        </authorList>
    </citation>
    <scope>NUCLEOTIDE SEQUENCE [LARGE SCALE GENOMIC DNA]</scope>
    <source>
        <strain evidence="2 3">JR-1</strain>
    </source>
</reference>
<dbReference type="PANTHER" id="PTHR33678:SF1">
    <property type="entry name" value="BLL1576 PROTEIN"/>
    <property type="match status" value="1"/>
</dbReference>
<organism evidence="2 3">
    <name type="scientific">Pseudomonas mandelii JR-1</name>
    <dbReference type="NCBI Taxonomy" id="1147786"/>
    <lineage>
        <taxon>Bacteria</taxon>
        <taxon>Pseudomonadati</taxon>
        <taxon>Pseudomonadota</taxon>
        <taxon>Gammaproteobacteria</taxon>
        <taxon>Pseudomonadales</taxon>
        <taxon>Pseudomonadaceae</taxon>
        <taxon>Pseudomonas</taxon>
    </lineage>
</organism>
<dbReference type="PANTHER" id="PTHR33678">
    <property type="entry name" value="BLL1576 PROTEIN"/>
    <property type="match status" value="1"/>
</dbReference>
<dbReference type="Pfam" id="PF03050">
    <property type="entry name" value="DDE_Tnp_IS66"/>
    <property type="match status" value="1"/>
</dbReference>
<feature type="domain" description="Transposase IS66 central" evidence="1">
    <location>
        <begin position="2"/>
        <end position="79"/>
    </location>
</feature>
<proteinExistence type="predicted"/>
<dbReference type="AlphaFoldDB" id="A0A024E715"/>
<dbReference type="EMBL" id="CP005960">
    <property type="protein sequence ID" value="AHZ68704.1"/>
    <property type="molecule type" value="Genomic_DNA"/>
</dbReference>
<dbReference type="InterPro" id="IPR052344">
    <property type="entry name" value="Transposase-related"/>
</dbReference>
<dbReference type="InterPro" id="IPR004291">
    <property type="entry name" value="Transposase_IS66_central"/>
</dbReference>
<evidence type="ECO:0000313" key="2">
    <source>
        <dbReference type="EMBL" id="AHZ68704.1"/>
    </source>
</evidence>
<accession>A0A024E715</accession>
<evidence type="ECO:0000259" key="1">
    <source>
        <dbReference type="Pfam" id="PF03050"/>
    </source>
</evidence>
<dbReference type="KEGG" id="pman:OU5_1625"/>
<dbReference type="HOGENOM" id="CLU_186903_0_0_6"/>